<name>A0ABS0LRY7_9LACT</name>
<gene>
    <name evidence="1" type="ORF">HZY91_04845</name>
</gene>
<accession>A0ABS0LRY7</accession>
<evidence type="ECO:0000313" key="2">
    <source>
        <dbReference type="Proteomes" id="UP000721415"/>
    </source>
</evidence>
<protein>
    <submittedName>
        <fullName evidence="1">Uncharacterized protein</fullName>
    </submittedName>
</protein>
<evidence type="ECO:0000313" key="1">
    <source>
        <dbReference type="EMBL" id="MBG9986220.1"/>
    </source>
</evidence>
<keyword evidence="2" id="KW-1185">Reference proteome</keyword>
<sequence>MVFDQIIKLKDRIQDLIYDEDKLIGTARLVSDGVLNVQMFMKLGDIMVLAQKSLKEFVISVYNTNFIFNLSVKNI</sequence>
<proteinExistence type="predicted"/>
<reference evidence="1 2" key="1">
    <citation type="submission" date="2020-07" db="EMBL/GenBank/DDBJ databases">
        <title>Facklamia lactis sp. nov., isolated from raw milk.</title>
        <authorList>
            <person name="Doll E.V."/>
            <person name="Huptas C."/>
            <person name="Staib L."/>
            <person name="Wenning M."/>
            <person name="Scherer S."/>
        </authorList>
    </citation>
    <scope>NUCLEOTIDE SEQUENCE [LARGE SCALE GENOMIC DNA]</scope>
    <source>
        <strain evidence="1 2">DSM 111018</strain>
    </source>
</reference>
<dbReference type="Proteomes" id="UP000721415">
    <property type="component" value="Unassembled WGS sequence"/>
</dbReference>
<comment type="caution">
    <text evidence="1">The sequence shown here is derived from an EMBL/GenBank/DDBJ whole genome shotgun (WGS) entry which is preliminary data.</text>
</comment>
<dbReference type="EMBL" id="JACBXQ010000002">
    <property type="protein sequence ID" value="MBG9986220.1"/>
    <property type="molecule type" value="Genomic_DNA"/>
</dbReference>
<organism evidence="1 2">
    <name type="scientific">Facklamia lactis</name>
    <dbReference type="NCBI Taxonomy" id="2749967"/>
    <lineage>
        <taxon>Bacteria</taxon>
        <taxon>Bacillati</taxon>
        <taxon>Bacillota</taxon>
        <taxon>Bacilli</taxon>
        <taxon>Lactobacillales</taxon>
        <taxon>Aerococcaceae</taxon>
        <taxon>Facklamia</taxon>
    </lineage>
</organism>